<name>A0A8H7QCQ3_9FUNG</name>
<proteinExistence type="predicted"/>
<feature type="non-terminal residue" evidence="2">
    <location>
        <position position="457"/>
    </location>
</feature>
<dbReference type="InterPro" id="IPR025476">
    <property type="entry name" value="Helitron_helicase-like"/>
</dbReference>
<dbReference type="Pfam" id="PF14214">
    <property type="entry name" value="Helitron_like_N"/>
    <property type="match status" value="1"/>
</dbReference>
<gene>
    <name evidence="2" type="ORF">INT46_006321</name>
</gene>
<evidence type="ECO:0000313" key="3">
    <source>
        <dbReference type="Proteomes" id="UP000650833"/>
    </source>
</evidence>
<dbReference type="AlphaFoldDB" id="A0A8H7QCQ3"/>
<dbReference type="PANTHER" id="PTHR45786:SF74">
    <property type="entry name" value="ATP-DEPENDENT DNA HELICASE"/>
    <property type="match status" value="1"/>
</dbReference>
<dbReference type="PANTHER" id="PTHR45786">
    <property type="entry name" value="DNA BINDING PROTEIN-LIKE"/>
    <property type="match status" value="1"/>
</dbReference>
<dbReference type="EMBL" id="JAEPRC010001244">
    <property type="protein sequence ID" value="KAG2189700.1"/>
    <property type="molecule type" value="Genomic_DNA"/>
</dbReference>
<feature type="domain" description="Helitron helicase-like" evidence="1">
    <location>
        <begin position="374"/>
        <end position="456"/>
    </location>
</feature>
<dbReference type="Proteomes" id="UP000650833">
    <property type="component" value="Unassembled WGS sequence"/>
</dbReference>
<comment type="caution">
    <text evidence="2">The sequence shown here is derived from an EMBL/GenBank/DDBJ whole genome shotgun (WGS) entry which is preliminary data.</text>
</comment>
<keyword evidence="3" id="KW-1185">Reference proteome</keyword>
<organism evidence="2 3">
    <name type="scientific">Mucor plumbeus</name>
    <dbReference type="NCBI Taxonomy" id="97098"/>
    <lineage>
        <taxon>Eukaryota</taxon>
        <taxon>Fungi</taxon>
        <taxon>Fungi incertae sedis</taxon>
        <taxon>Mucoromycota</taxon>
        <taxon>Mucoromycotina</taxon>
        <taxon>Mucoromycetes</taxon>
        <taxon>Mucorales</taxon>
        <taxon>Mucorineae</taxon>
        <taxon>Mucoraceae</taxon>
        <taxon>Mucor</taxon>
    </lineage>
</organism>
<evidence type="ECO:0000259" key="1">
    <source>
        <dbReference type="Pfam" id="PF14214"/>
    </source>
</evidence>
<reference evidence="2" key="1">
    <citation type="submission" date="2020-12" db="EMBL/GenBank/DDBJ databases">
        <title>Metabolic potential, ecology and presence of endohyphal bacteria is reflected in genomic diversity of Mucoromycotina.</title>
        <authorList>
            <person name="Muszewska A."/>
            <person name="Okrasinska A."/>
            <person name="Steczkiewicz K."/>
            <person name="Drgas O."/>
            <person name="Orlowska M."/>
            <person name="Perlinska-Lenart U."/>
            <person name="Aleksandrzak-Piekarczyk T."/>
            <person name="Szatraj K."/>
            <person name="Zielenkiewicz U."/>
            <person name="Pilsyk S."/>
            <person name="Malc E."/>
            <person name="Mieczkowski P."/>
            <person name="Kruszewska J.S."/>
            <person name="Biernat P."/>
            <person name="Pawlowska J."/>
        </authorList>
    </citation>
    <scope>NUCLEOTIDE SEQUENCE</scope>
    <source>
        <strain evidence="2">CBS 226.32</strain>
    </source>
</reference>
<sequence>MSELSTVYCALCNVPGHSRAEIEDIQMEEAQPPYCASCNEPGHLRRTSCLCRLNTANQNNNQPEQVLSSVNIAKNPDAVPSVRDDQGLMEHSCSYCGALMWLNERIGRSSIVSLVYHLCCSKGDAILASWNPTPLEISNLLCGTDVLSKEFRKNIRSYNSALSFASLGVNLDLNLANERTGSYTFRIQGSPYHLVGSAVPQSGERPKFAQIYIYDAAEELSNRHSIASHLSITTLDCLQRLMHRSNPYVEHFKNMIEIAREQTGRSDGGADSNGTDSMEEIKMVFRAEGVPDRTRYNRPTNESEIDVIIVGGNADEDGTQILARDVVIKLRDDSMSRINEINQFYDPLHYVLLFPEGEAGWNIDSYGISGTRKILFHQYIVDMYAKMEQNRLSYIHHNQNRLRCERYQGLLDAVKVDDFSDTNNTADILSRTGIKTILPSSFIGGPRHVAQLYQDAL</sequence>
<evidence type="ECO:0000313" key="2">
    <source>
        <dbReference type="EMBL" id="KAG2189700.1"/>
    </source>
</evidence>
<accession>A0A8H7QCQ3</accession>
<protein>
    <recommendedName>
        <fullName evidence="1">Helitron helicase-like domain-containing protein</fullName>
    </recommendedName>
</protein>
<dbReference type="OrthoDB" id="2447509at2759"/>